<feature type="region of interest" description="Disordered" evidence="1">
    <location>
        <begin position="158"/>
        <end position="180"/>
    </location>
</feature>
<keyword evidence="3" id="KW-1185">Reference proteome</keyword>
<proteinExistence type="predicted"/>
<dbReference type="EMBL" id="CAJNIZ010035336">
    <property type="protein sequence ID" value="CAE7559050.1"/>
    <property type="molecule type" value="Genomic_DNA"/>
</dbReference>
<accession>A0A812U8B9</accession>
<feature type="region of interest" description="Disordered" evidence="1">
    <location>
        <begin position="199"/>
        <end position="223"/>
    </location>
</feature>
<protein>
    <submittedName>
        <fullName evidence="2">Uncharacterized protein</fullName>
    </submittedName>
</protein>
<evidence type="ECO:0000256" key="1">
    <source>
        <dbReference type="SAM" id="MobiDB-lite"/>
    </source>
</evidence>
<sequence>MQAQEWQWEDERFPFQTTGSDFRQSALLYQTDGWEGYQDDEVEELLTRPREPKPWHVPDEDIQAMVCETGAREGVSQSLLQHARVRRPRDDGEAFAQLLEAYGAEPDLPDPEEAEQERPELRSSLRRRSSVNKSRSVRFADAETEDALERLLRNAKEADAFSQLPGEQSEESAGSKKKSWKISDEDFRAFVLSLAREEPAPAKPPVLAASQSEPLLRRRPGPVQTDQKINVHVYFVDSQDVMTLRVSPDLRIGPAQPPKGNRFTD</sequence>
<evidence type="ECO:0000313" key="3">
    <source>
        <dbReference type="Proteomes" id="UP000649617"/>
    </source>
</evidence>
<dbReference type="OrthoDB" id="416916at2759"/>
<name>A0A812U8B9_SYMPI</name>
<organism evidence="2 3">
    <name type="scientific">Symbiodinium pilosum</name>
    <name type="common">Dinoflagellate</name>
    <dbReference type="NCBI Taxonomy" id="2952"/>
    <lineage>
        <taxon>Eukaryota</taxon>
        <taxon>Sar</taxon>
        <taxon>Alveolata</taxon>
        <taxon>Dinophyceae</taxon>
        <taxon>Suessiales</taxon>
        <taxon>Symbiodiniaceae</taxon>
        <taxon>Symbiodinium</taxon>
    </lineage>
</organism>
<reference evidence="2" key="1">
    <citation type="submission" date="2021-02" db="EMBL/GenBank/DDBJ databases">
        <authorList>
            <person name="Dougan E. K."/>
            <person name="Rhodes N."/>
            <person name="Thang M."/>
            <person name="Chan C."/>
        </authorList>
    </citation>
    <scope>NUCLEOTIDE SEQUENCE</scope>
</reference>
<dbReference type="AlphaFoldDB" id="A0A812U8B9"/>
<evidence type="ECO:0000313" key="2">
    <source>
        <dbReference type="EMBL" id="CAE7559050.1"/>
    </source>
</evidence>
<dbReference type="Proteomes" id="UP000649617">
    <property type="component" value="Unassembled WGS sequence"/>
</dbReference>
<comment type="caution">
    <text evidence="2">The sequence shown here is derived from an EMBL/GenBank/DDBJ whole genome shotgun (WGS) entry which is preliminary data.</text>
</comment>
<feature type="region of interest" description="Disordered" evidence="1">
    <location>
        <begin position="94"/>
        <end position="140"/>
    </location>
</feature>
<gene>
    <name evidence="2" type="ORF">SPIL2461_LOCUS14926</name>
</gene>
<feature type="non-terminal residue" evidence="2">
    <location>
        <position position="265"/>
    </location>
</feature>